<comment type="caution">
    <text evidence="1">The sequence shown here is derived from an EMBL/GenBank/DDBJ whole genome shotgun (WGS) entry which is preliminary data.</text>
</comment>
<reference evidence="1" key="1">
    <citation type="journal article" date="2019" name="bioRxiv">
        <title>The Genome of the Zebra Mussel, Dreissena polymorpha: A Resource for Invasive Species Research.</title>
        <authorList>
            <person name="McCartney M.A."/>
            <person name="Auch B."/>
            <person name="Kono T."/>
            <person name="Mallez S."/>
            <person name="Zhang Y."/>
            <person name="Obille A."/>
            <person name="Becker A."/>
            <person name="Abrahante J.E."/>
            <person name="Garbe J."/>
            <person name="Badalamenti J.P."/>
            <person name="Herman A."/>
            <person name="Mangelson H."/>
            <person name="Liachko I."/>
            <person name="Sullivan S."/>
            <person name="Sone E.D."/>
            <person name="Koren S."/>
            <person name="Silverstein K.A.T."/>
            <person name="Beckman K.B."/>
            <person name="Gohl D.M."/>
        </authorList>
    </citation>
    <scope>NUCLEOTIDE SEQUENCE</scope>
    <source>
        <strain evidence="1">Duluth1</strain>
        <tissue evidence="1">Whole animal</tissue>
    </source>
</reference>
<sequence length="135" mass="15713">MEEKRDKFVRNRAYKPIEVLSSASEYYKEYIMCCVDRCWASMWHIIALAHLLEVKIDVVYPAVNGTDNSNFKNINQVITPPFVDPEKTVITIMWSSMHAPSKIKIGQRRNTTWKTNHCVPLVQGNVRIEKVELVF</sequence>
<gene>
    <name evidence="1" type="ORF">DPMN_099992</name>
</gene>
<protein>
    <submittedName>
        <fullName evidence="1">Uncharacterized protein</fullName>
    </submittedName>
</protein>
<accession>A0A9D4R8P8</accession>
<evidence type="ECO:0000313" key="1">
    <source>
        <dbReference type="EMBL" id="KAH3857385.1"/>
    </source>
</evidence>
<evidence type="ECO:0000313" key="2">
    <source>
        <dbReference type="Proteomes" id="UP000828390"/>
    </source>
</evidence>
<proteinExistence type="predicted"/>
<reference evidence="1" key="2">
    <citation type="submission" date="2020-11" db="EMBL/GenBank/DDBJ databases">
        <authorList>
            <person name="McCartney M.A."/>
            <person name="Auch B."/>
            <person name="Kono T."/>
            <person name="Mallez S."/>
            <person name="Becker A."/>
            <person name="Gohl D.M."/>
            <person name="Silverstein K.A.T."/>
            <person name="Koren S."/>
            <person name="Bechman K.B."/>
            <person name="Herman A."/>
            <person name="Abrahante J.E."/>
            <person name="Garbe J."/>
        </authorList>
    </citation>
    <scope>NUCLEOTIDE SEQUENCE</scope>
    <source>
        <strain evidence="1">Duluth1</strain>
        <tissue evidence="1">Whole animal</tissue>
    </source>
</reference>
<dbReference type="Proteomes" id="UP000828390">
    <property type="component" value="Unassembled WGS sequence"/>
</dbReference>
<keyword evidence="2" id="KW-1185">Reference proteome</keyword>
<name>A0A9D4R8P8_DREPO</name>
<organism evidence="1 2">
    <name type="scientific">Dreissena polymorpha</name>
    <name type="common">Zebra mussel</name>
    <name type="synonym">Mytilus polymorpha</name>
    <dbReference type="NCBI Taxonomy" id="45954"/>
    <lineage>
        <taxon>Eukaryota</taxon>
        <taxon>Metazoa</taxon>
        <taxon>Spiralia</taxon>
        <taxon>Lophotrochozoa</taxon>
        <taxon>Mollusca</taxon>
        <taxon>Bivalvia</taxon>
        <taxon>Autobranchia</taxon>
        <taxon>Heteroconchia</taxon>
        <taxon>Euheterodonta</taxon>
        <taxon>Imparidentia</taxon>
        <taxon>Neoheterodontei</taxon>
        <taxon>Myida</taxon>
        <taxon>Dreissenoidea</taxon>
        <taxon>Dreissenidae</taxon>
        <taxon>Dreissena</taxon>
    </lineage>
</organism>
<dbReference type="EMBL" id="JAIWYP010000003">
    <property type="protein sequence ID" value="KAH3857385.1"/>
    <property type="molecule type" value="Genomic_DNA"/>
</dbReference>
<dbReference type="AlphaFoldDB" id="A0A9D4R8P8"/>